<dbReference type="AlphaFoldDB" id="A0AAU8HLW0"/>
<evidence type="ECO:0000313" key="1">
    <source>
        <dbReference type="EMBL" id="XBP95545.1"/>
    </source>
</evidence>
<dbReference type="InterPro" id="IPR023375">
    <property type="entry name" value="ADC_dom_sf"/>
</dbReference>
<gene>
    <name evidence="2" type="ORF">ABUL08_09205</name>
    <name evidence="1" type="ORF">VK199_09160</name>
</gene>
<dbReference type="InterPro" id="IPR010451">
    <property type="entry name" value="Acetoacetate_decarboxylase"/>
</dbReference>
<dbReference type="Gene3D" id="2.40.400.10">
    <property type="entry name" value="Acetoacetate decarboxylase-like"/>
    <property type="match status" value="1"/>
</dbReference>
<proteinExistence type="predicted"/>
<name>A0AAU8HLW0_9ACTN</name>
<dbReference type="EMBL" id="CP157762">
    <property type="protein sequence ID" value="XBP95545.1"/>
    <property type="molecule type" value="Genomic_DNA"/>
</dbReference>
<protein>
    <submittedName>
        <fullName evidence="2">Acetoacetate decarboxylase family protein</fullName>
    </submittedName>
</protein>
<evidence type="ECO:0000313" key="2">
    <source>
        <dbReference type="EMBL" id="XCH76248.1"/>
    </source>
</evidence>
<dbReference type="SUPFAM" id="SSF160104">
    <property type="entry name" value="Acetoacetate decarboxylase-like"/>
    <property type="match status" value="1"/>
</dbReference>
<dbReference type="GO" id="GO:0016829">
    <property type="term" value="F:lyase activity"/>
    <property type="evidence" value="ECO:0007669"/>
    <property type="project" value="InterPro"/>
</dbReference>
<organism evidence="2">
    <name type="scientific">Micromonospora sp. CCTCC AA 2012012</name>
    <dbReference type="NCBI Taxonomy" id="3111921"/>
    <lineage>
        <taxon>Bacteria</taxon>
        <taxon>Bacillati</taxon>
        <taxon>Actinomycetota</taxon>
        <taxon>Actinomycetes</taxon>
        <taxon>Micromonosporales</taxon>
        <taxon>Micromonosporaceae</taxon>
        <taxon>Micromonospora</taxon>
    </lineage>
</organism>
<dbReference type="RefSeq" id="WP_350936460.1">
    <property type="nucleotide sequence ID" value="NZ_CP157762.1"/>
</dbReference>
<reference evidence="2" key="2">
    <citation type="submission" date="2024-06" db="EMBL/GenBank/DDBJ databases">
        <title>Micromonospora mangrovi CCTCC AA 2012012 genome sequences.</title>
        <authorList>
            <person name="Gao J."/>
        </authorList>
    </citation>
    <scope>NUCLEOTIDE SEQUENCE</scope>
    <source>
        <strain evidence="2">CCTCC AA 2012012</strain>
    </source>
</reference>
<dbReference type="EMBL" id="CP159342">
    <property type="protein sequence ID" value="XCH76248.1"/>
    <property type="molecule type" value="Genomic_DNA"/>
</dbReference>
<dbReference type="Pfam" id="PF06314">
    <property type="entry name" value="ADC"/>
    <property type="match status" value="1"/>
</dbReference>
<accession>A0AAU8HLW0</accession>
<reference evidence="1" key="1">
    <citation type="submission" date="2024-01" db="EMBL/GenBank/DDBJ databases">
        <title>The genome sequence of Micromonospora mangrovi CCTCC AA 2012012.</title>
        <authorList>
            <person name="Gao J."/>
        </authorList>
    </citation>
    <scope>NUCLEOTIDE SEQUENCE</scope>
    <source>
        <strain evidence="1">CCTCC AA 2012012</strain>
    </source>
</reference>
<sequence length="261" mass="28402">MPTGYSLPLSPRGTAGLVEPPPWHYAGDLLAVEFWTDPAEAAATLPPTLTVDPDTAGRGLALFIDWQYAGRDIDQLQPARSQYREFMVLLDARHGQRAVAWCPYIYVDNDAALARGWIQGFPKKMADVHQTRIFAAPGPASPRLAPGGRFAADASVAGHHLARAEVTLRTPVTEPERLLARPTVNRRYFPQLAAGRHDVPAVDELVLAAFDDLHLVDAWAGEGHLEFLPVPHEELGALAPVRTGLGVRASLSYTVNDLITL</sequence>